<evidence type="ECO:0000256" key="10">
    <source>
        <dbReference type="HAMAP-Rule" id="MF_02019"/>
    </source>
</evidence>
<evidence type="ECO:0000256" key="5">
    <source>
        <dbReference type="ARBA" id="ARBA00022840"/>
    </source>
</evidence>
<evidence type="ECO:0000259" key="12">
    <source>
        <dbReference type="Pfam" id="PF01225"/>
    </source>
</evidence>
<evidence type="ECO:0000256" key="4">
    <source>
        <dbReference type="ARBA" id="ARBA00022741"/>
    </source>
</evidence>
<evidence type="ECO:0000256" key="6">
    <source>
        <dbReference type="ARBA" id="ARBA00022960"/>
    </source>
</evidence>
<comment type="pathway">
    <text evidence="10 11">Cell wall biogenesis; peptidoglycan biosynthesis.</text>
</comment>
<evidence type="ECO:0000259" key="14">
    <source>
        <dbReference type="Pfam" id="PF08245"/>
    </source>
</evidence>
<dbReference type="RefSeq" id="WP_212608276.1">
    <property type="nucleotide sequence ID" value="NZ_CP073910.1"/>
</dbReference>
<reference evidence="15" key="1">
    <citation type="submission" date="2021-04" db="EMBL/GenBank/DDBJ databases">
        <title>Isolation of p-tert-butylphenol degrading bacteria Sphingobium phenoxybenzoativorans Tas13 from active sludge.</title>
        <authorList>
            <person name="Li Y."/>
        </authorList>
    </citation>
    <scope>NUCLEOTIDE SEQUENCE</scope>
    <source>
        <strain evidence="15">Tas13</strain>
    </source>
</reference>
<keyword evidence="3 10" id="KW-0132">Cell division</keyword>
<dbReference type="InterPro" id="IPR005863">
    <property type="entry name" value="UDP-N-AcMur_synth"/>
</dbReference>
<dbReference type="KEGG" id="spph:KFK14_15545"/>
<comment type="function">
    <text evidence="10 11">Involved in cell wall formation. Catalyzes the final step in the synthesis of UDP-N-acetylmuramoyl-pentapeptide, the precursor of murein.</text>
</comment>
<evidence type="ECO:0000256" key="3">
    <source>
        <dbReference type="ARBA" id="ARBA00022618"/>
    </source>
</evidence>
<evidence type="ECO:0000313" key="15">
    <source>
        <dbReference type="EMBL" id="QUT04463.1"/>
    </source>
</evidence>
<proteinExistence type="inferred from homology"/>
<keyword evidence="16" id="KW-1185">Reference proteome</keyword>
<keyword evidence="8 10" id="KW-0131">Cell cycle</keyword>
<dbReference type="InterPro" id="IPR035911">
    <property type="entry name" value="MurE/MurF_N"/>
</dbReference>
<dbReference type="GO" id="GO:0005524">
    <property type="term" value="F:ATP binding"/>
    <property type="evidence" value="ECO:0007669"/>
    <property type="project" value="UniProtKB-UniRule"/>
</dbReference>
<evidence type="ECO:0000256" key="8">
    <source>
        <dbReference type="ARBA" id="ARBA00023306"/>
    </source>
</evidence>
<evidence type="ECO:0000256" key="7">
    <source>
        <dbReference type="ARBA" id="ARBA00022984"/>
    </source>
</evidence>
<dbReference type="Gene3D" id="3.90.190.20">
    <property type="entry name" value="Mur ligase, C-terminal domain"/>
    <property type="match status" value="1"/>
</dbReference>
<dbReference type="Gene3D" id="3.40.1190.10">
    <property type="entry name" value="Mur-like, catalytic domain"/>
    <property type="match status" value="1"/>
</dbReference>
<dbReference type="SUPFAM" id="SSF53623">
    <property type="entry name" value="MurD-like peptide ligases, catalytic domain"/>
    <property type="match status" value="1"/>
</dbReference>
<dbReference type="InterPro" id="IPR051046">
    <property type="entry name" value="MurCDEF_CellWall_CoF430Synth"/>
</dbReference>
<dbReference type="Pfam" id="PF08245">
    <property type="entry name" value="Mur_ligase_M"/>
    <property type="match status" value="1"/>
</dbReference>
<dbReference type="GO" id="GO:0009252">
    <property type="term" value="P:peptidoglycan biosynthetic process"/>
    <property type="evidence" value="ECO:0007669"/>
    <property type="project" value="UniProtKB-UniRule"/>
</dbReference>
<dbReference type="Pfam" id="PF02875">
    <property type="entry name" value="Mur_ligase_C"/>
    <property type="match status" value="1"/>
</dbReference>
<keyword evidence="5 10" id="KW-0067">ATP-binding</keyword>
<dbReference type="AlphaFoldDB" id="A0A975K416"/>
<gene>
    <name evidence="10" type="primary">murF</name>
    <name evidence="15" type="ORF">KFK14_15545</name>
</gene>
<comment type="catalytic activity">
    <reaction evidence="10 11">
        <text>D-alanyl-D-alanine + UDP-N-acetyl-alpha-D-muramoyl-L-alanyl-gamma-D-glutamyl-meso-2,6-diaminopimelate + ATP = UDP-N-acetyl-alpha-D-muramoyl-L-alanyl-gamma-D-glutamyl-meso-2,6-diaminopimeloyl-D-alanyl-D-alanine + ADP + phosphate + H(+)</text>
        <dbReference type="Rhea" id="RHEA:28374"/>
        <dbReference type="ChEBI" id="CHEBI:15378"/>
        <dbReference type="ChEBI" id="CHEBI:30616"/>
        <dbReference type="ChEBI" id="CHEBI:43474"/>
        <dbReference type="ChEBI" id="CHEBI:57822"/>
        <dbReference type="ChEBI" id="CHEBI:61386"/>
        <dbReference type="ChEBI" id="CHEBI:83905"/>
        <dbReference type="ChEBI" id="CHEBI:456216"/>
        <dbReference type="EC" id="6.3.2.10"/>
    </reaction>
</comment>
<dbReference type="Pfam" id="PF01225">
    <property type="entry name" value="Mur_ligase"/>
    <property type="match status" value="1"/>
</dbReference>
<dbReference type="Proteomes" id="UP000681425">
    <property type="component" value="Chromosome"/>
</dbReference>
<dbReference type="InterPro" id="IPR004101">
    <property type="entry name" value="Mur_ligase_C"/>
</dbReference>
<comment type="subcellular location">
    <subcellularLocation>
        <location evidence="10 11">Cytoplasm</location>
    </subcellularLocation>
</comment>
<dbReference type="GO" id="GO:0047480">
    <property type="term" value="F:UDP-N-acetylmuramoyl-tripeptide-D-alanyl-D-alanine ligase activity"/>
    <property type="evidence" value="ECO:0007669"/>
    <property type="project" value="UniProtKB-UniRule"/>
</dbReference>
<evidence type="ECO:0000256" key="2">
    <source>
        <dbReference type="ARBA" id="ARBA00022598"/>
    </source>
</evidence>
<dbReference type="GO" id="GO:0005737">
    <property type="term" value="C:cytoplasm"/>
    <property type="evidence" value="ECO:0007669"/>
    <property type="project" value="UniProtKB-SubCell"/>
</dbReference>
<feature type="domain" description="Mur ligase C-terminal" evidence="13">
    <location>
        <begin position="332"/>
        <end position="440"/>
    </location>
</feature>
<dbReference type="SUPFAM" id="SSF63418">
    <property type="entry name" value="MurE/MurF N-terminal domain"/>
    <property type="match status" value="1"/>
</dbReference>
<keyword evidence="2 10" id="KW-0436">Ligase</keyword>
<protein>
    <recommendedName>
        <fullName evidence="10 11">UDP-N-acetylmuramoyl-tripeptide--D-alanyl-D-alanine ligase</fullName>
        <ecNumber evidence="10 11">6.3.2.10</ecNumber>
    </recommendedName>
    <alternativeName>
        <fullName evidence="10">D-alanyl-D-alanine-adding enzyme</fullName>
    </alternativeName>
</protein>
<dbReference type="GO" id="GO:0071555">
    <property type="term" value="P:cell wall organization"/>
    <property type="evidence" value="ECO:0007669"/>
    <property type="project" value="UniProtKB-KW"/>
</dbReference>
<comment type="caution">
    <text evidence="10">Lacks conserved residue(s) required for the propagation of feature annotation.</text>
</comment>
<keyword evidence="4 10" id="KW-0547">Nucleotide-binding</keyword>
<keyword evidence="6 10" id="KW-0133">Cell shape</keyword>
<evidence type="ECO:0000256" key="11">
    <source>
        <dbReference type="RuleBase" id="RU004136"/>
    </source>
</evidence>
<name>A0A975K416_9SPHN</name>
<accession>A0A975K416</accession>
<evidence type="ECO:0000256" key="1">
    <source>
        <dbReference type="ARBA" id="ARBA00022490"/>
    </source>
</evidence>
<evidence type="ECO:0000313" key="16">
    <source>
        <dbReference type="Proteomes" id="UP000681425"/>
    </source>
</evidence>
<keyword evidence="7 10" id="KW-0573">Peptidoglycan synthesis</keyword>
<dbReference type="InterPro" id="IPR036615">
    <property type="entry name" value="Mur_ligase_C_dom_sf"/>
</dbReference>
<comment type="similarity">
    <text evidence="10">Belongs to the MurCDEF family. MurF subfamily.</text>
</comment>
<dbReference type="InterPro" id="IPR036565">
    <property type="entry name" value="Mur-like_cat_sf"/>
</dbReference>
<dbReference type="GO" id="GO:0008360">
    <property type="term" value="P:regulation of cell shape"/>
    <property type="evidence" value="ECO:0007669"/>
    <property type="project" value="UniProtKB-KW"/>
</dbReference>
<feature type="domain" description="Mur ligase central" evidence="14">
    <location>
        <begin position="103"/>
        <end position="294"/>
    </location>
</feature>
<dbReference type="NCBIfam" id="TIGR01143">
    <property type="entry name" value="murF"/>
    <property type="match status" value="1"/>
</dbReference>
<keyword evidence="9 10" id="KW-0961">Cell wall biogenesis/degradation</keyword>
<keyword evidence="1 10" id="KW-0963">Cytoplasm</keyword>
<organism evidence="15 16">
    <name type="scientific">Sphingobium phenoxybenzoativorans</name>
    <dbReference type="NCBI Taxonomy" id="1592790"/>
    <lineage>
        <taxon>Bacteria</taxon>
        <taxon>Pseudomonadati</taxon>
        <taxon>Pseudomonadota</taxon>
        <taxon>Alphaproteobacteria</taxon>
        <taxon>Sphingomonadales</taxon>
        <taxon>Sphingomonadaceae</taxon>
        <taxon>Sphingobium</taxon>
    </lineage>
</organism>
<feature type="domain" description="Mur ligase N-terminal catalytic" evidence="12">
    <location>
        <begin position="24"/>
        <end position="71"/>
    </location>
</feature>
<evidence type="ECO:0000259" key="13">
    <source>
        <dbReference type="Pfam" id="PF02875"/>
    </source>
</evidence>
<dbReference type="EC" id="6.3.2.10" evidence="10 11"/>
<dbReference type="HAMAP" id="MF_02019">
    <property type="entry name" value="MurF"/>
    <property type="match status" value="1"/>
</dbReference>
<dbReference type="GO" id="GO:0051301">
    <property type="term" value="P:cell division"/>
    <property type="evidence" value="ECO:0007669"/>
    <property type="project" value="UniProtKB-KW"/>
</dbReference>
<dbReference type="InterPro" id="IPR013221">
    <property type="entry name" value="Mur_ligase_cen"/>
</dbReference>
<dbReference type="InterPro" id="IPR000713">
    <property type="entry name" value="Mur_ligase_N"/>
</dbReference>
<dbReference type="EMBL" id="CP073910">
    <property type="protein sequence ID" value="QUT04463.1"/>
    <property type="molecule type" value="Genomic_DNA"/>
</dbReference>
<dbReference type="SUPFAM" id="SSF53244">
    <property type="entry name" value="MurD-like peptide ligases, peptide-binding domain"/>
    <property type="match status" value="1"/>
</dbReference>
<evidence type="ECO:0000256" key="9">
    <source>
        <dbReference type="ARBA" id="ARBA00023316"/>
    </source>
</evidence>
<dbReference type="Gene3D" id="3.40.1390.10">
    <property type="entry name" value="MurE/MurF, N-terminal domain"/>
    <property type="match status" value="1"/>
</dbReference>
<dbReference type="PANTHER" id="PTHR43024:SF1">
    <property type="entry name" value="UDP-N-ACETYLMURAMOYL-TRIPEPTIDE--D-ALANYL-D-ALANINE LIGASE"/>
    <property type="match status" value="1"/>
</dbReference>
<sequence length="458" mass="47169">MMPLWTSEEIAKATGGEASAAFDVAGVAFDSREIGPGDLFVALKGEHADGHDFVGKAFAAGAAGAIVSAPIDQPHVLVADTMIALEDLARASRQRSSAKIVGVTGSVGKTGTKEALFAALDRANPGKVHRSVKSYNNHVGVPLSLARMPRDATFGVFEMGMNHSGELSVLTRLVRPHIAVITAIAPAHIEFFGSEAAIAEAKAEIFEGLEPKGVAIIPFDSPHLSALRMRAARYTGRIMTFGIGKGADVRAVETVPASNGGTLITARFPEAELCCTIAPPGEHWVSNALAVLGVVEALGGDLAAAGLALAEMAGLPGRGARAIVPVEGGEALLIDESYNANPLSMTATLNQLGKERAARRIAVLGAMKELGTRSAELHARLAEPIAAGKIDYAILVGAEMAPLADALDDISHAHVADAKAATDLLEAEMRAGDAILVKGSNSVGLSRLVAAVTGGDKD</sequence>
<dbReference type="PANTHER" id="PTHR43024">
    <property type="entry name" value="UDP-N-ACETYLMURAMOYL-TRIPEPTIDE--D-ALANYL-D-ALANINE LIGASE"/>
    <property type="match status" value="1"/>
</dbReference>